<name>A0A699XJD4_TANCI</name>
<gene>
    <name evidence="1" type="ORF">Tci_931272</name>
</gene>
<feature type="non-terminal residue" evidence="1">
    <location>
        <position position="81"/>
    </location>
</feature>
<reference evidence="1" key="1">
    <citation type="journal article" date="2019" name="Sci. Rep.">
        <title>Draft genome of Tanacetum cinerariifolium, the natural source of mosquito coil.</title>
        <authorList>
            <person name="Yamashiro T."/>
            <person name="Shiraishi A."/>
            <person name="Satake H."/>
            <person name="Nakayama K."/>
        </authorList>
    </citation>
    <scope>NUCLEOTIDE SEQUENCE</scope>
</reference>
<proteinExistence type="predicted"/>
<feature type="non-terminal residue" evidence="1">
    <location>
        <position position="1"/>
    </location>
</feature>
<dbReference type="EMBL" id="BKCJ011863237">
    <property type="protein sequence ID" value="GFD59303.1"/>
    <property type="molecule type" value="Genomic_DNA"/>
</dbReference>
<organism evidence="1">
    <name type="scientific">Tanacetum cinerariifolium</name>
    <name type="common">Dalmatian daisy</name>
    <name type="synonym">Chrysanthemum cinerariifolium</name>
    <dbReference type="NCBI Taxonomy" id="118510"/>
    <lineage>
        <taxon>Eukaryota</taxon>
        <taxon>Viridiplantae</taxon>
        <taxon>Streptophyta</taxon>
        <taxon>Embryophyta</taxon>
        <taxon>Tracheophyta</taxon>
        <taxon>Spermatophyta</taxon>
        <taxon>Magnoliopsida</taxon>
        <taxon>eudicotyledons</taxon>
        <taxon>Gunneridae</taxon>
        <taxon>Pentapetalae</taxon>
        <taxon>asterids</taxon>
        <taxon>campanulids</taxon>
        <taxon>Asterales</taxon>
        <taxon>Asteraceae</taxon>
        <taxon>Asteroideae</taxon>
        <taxon>Anthemideae</taxon>
        <taxon>Anthemidinae</taxon>
        <taxon>Tanacetum</taxon>
    </lineage>
</organism>
<comment type="caution">
    <text evidence="1">The sequence shown here is derived from an EMBL/GenBank/DDBJ whole genome shotgun (WGS) entry which is preliminary data.</text>
</comment>
<sequence length="81" mass="8599">GLFQLLARPAGREYPARGRAAVLQPGRRARAAAGCQHHFAAGLRGAARLRGRPPRLGTHHKWRGAGRGPAAADAAFEWVIG</sequence>
<evidence type="ECO:0000313" key="1">
    <source>
        <dbReference type="EMBL" id="GFD59303.1"/>
    </source>
</evidence>
<accession>A0A699XJD4</accession>
<dbReference type="AlphaFoldDB" id="A0A699XJD4"/>
<protein>
    <submittedName>
        <fullName evidence="1">Uncharacterized protein</fullName>
    </submittedName>
</protein>